<dbReference type="GO" id="GO:0022857">
    <property type="term" value="F:transmembrane transporter activity"/>
    <property type="evidence" value="ECO:0007669"/>
    <property type="project" value="InterPro"/>
</dbReference>
<evidence type="ECO:0000256" key="4">
    <source>
        <dbReference type="ARBA" id="ARBA00022475"/>
    </source>
</evidence>
<dbReference type="InterPro" id="IPR037294">
    <property type="entry name" value="ABC_BtuC-like"/>
</dbReference>
<keyword evidence="3" id="KW-0813">Transport</keyword>
<dbReference type="SUPFAM" id="SSF81345">
    <property type="entry name" value="ABC transporter involved in vitamin B12 uptake, BtuC"/>
    <property type="match status" value="1"/>
</dbReference>
<dbReference type="Pfam" id="PF01032">
    <property type="entry name" value="FecCD"/>
    <property type="match status" value="1"/>
</dbReference>
<dbReference type="InterPro" id="IPR000522">
    <property type="entry name" value="ABC_transptr_permease_BtuC"/>
</dbReference>
<dbReference type="Proteomes" id="UP000239706">
    <property type="component" value="Unassembled WGS sequence"/>
</dbReference>
<comment type="caution">
    <text evidence="9">The sequence shown here is derived from an EMBL/GenBank/DDBJ whole genome shotgun (WGS) entry which is preliminary data.</text>
</comment>
<reference evidence="9 10" key="1">
    <citation type="submission" date="2018-03" db="EMBL/GenBank/DDBJ databases">
        <title>Genome sequence of Clostridium liquoris DSM 100320.</title>
        <authorList>
            <person name="Poehlein A."/>
            <person name="Daniel R."/>
        </authorList>
    </citation>
    <scope>NUCLEOTIDE SEQUENCE [LARGE SCALE GENOMIC DNA]</scope>
    <source>
        <strain evidence="9 10">DSM 100320</strain>
    </source>
</reference>
<evidence type="ECO:0000313" key="9">
    <source>
        <dbReference type="EMBL" id="PRR77163.1"/>
    </source>
</evidence>
<dbReference type="Gene3D" id="1.10.3470.10">
    <property type="entry name" value="ABC transporter involved in vitamin B12 uptake, BtuC"/>
    <property type="match status" value="1"/>
</dbReference>
<dbReference type="GO" id="GO:0005886">
    <property type="term" value="C:plasma membrane"/>
    <property type="evidence" value="ECO:0007669"/>
    <property type="project" value="UniProtKB-SubCell"/>
</dbReference>
<evidence type="ECO:0000256" key="7">
    <source>
        <dbReference type="ARBA" id="ARBA00023136"/>
    </source>
</evidence>
<evidence type="ECO:0000256" key="3">
    <source>
        <dbReference type="ARBA" id="ARBA00022448"/>
    </source>
</evidence>
<protein>
    <submittedName>
        <fullName evidence="9">Putative ABC transporter permease protein</fullName>
    </submittedName>
</protein>
<dbReference type="AlphaFoldDB" id="A0A2T0B0Q2"/>
<evidence type="ECO:0000256" key="6">
    <source>
        <dbReference type="ARBA" id="ARBA00022989"/>
    </source>
</evidence>
<evidence type="ECO:0000256" key="8">
    <source>
        <dbReference type="SAM" id="Phobius"/>
    </source>
</evidence>
<keyword evidence="5 8" id="KW-0812">Transmembrane</keyword>
<feature type="transmembrane region" description="Helical" evidence="8">
    <location>
        <begin position="27"/>
        <end position="50"/>
    </location>
</feature>
<feature type="transmembrane region" description="Helical" evidence="8">
    <location>
        <begin position="219"/>
        <end position="238"/>
    </location>
</feature>
<dbReference type="PANTHER" id="PTHR30472:SF70">
    <property type="entry name" value="MOLYBDATE IMPORT SYSTEM PERMEASE PROTEIN MOLB"/>
    <property type="match status" value="1"/>
</dbReference>
<comment type="subcellular location">
    <subcellularLocation>
        <location evidence="1">Cell membrane</location>
        <topology evidence="1">Multi-pass membrane protein</topology>
    </subcellularLocation>
</comment>
<dbReference type="RefSeq" id="WP_106064606.1">
    <property type="nucleotide sequence ID" value="NZ_PVXO01000068.1"/>
</dbReference>
<feature type="transmembrane region" description="Helical" evidence="8">
    <location>
        <begin position="86"/>
        <end position="104"/>
    </location>
</feature>
<feature type="transmembrane region" description="Helical" evidence="8">
    <location>
        <begin position="331"/>
        <end position="350"/>
    </location>
</feature>
<sequence>MGKGLPLESAAANIGNKTRRISKESKVNIILFIFLMVLIFISLIIGKYYISPIQVLNSIVSKILREDLNMPEEIYTVIFNIRLPRIFAGLLIGAGLGTAGVAYQGMFKNPMVSPDILGASSGAAFGAALGILYSFSIFGIQIMSFLFGITAVVITYMISEKICKHGDSTLILILSGMLISTLFSSLVSLIKYVADPYSKLPDITFWLMGSLSSINKSDLYIIALPILSGIILIMLVRWKLNIMAFGEEEAMAMGVETKNLRIVVIAASTIIISSSVSVSGLIGWVGLIIPHFARILVGSNYKYLIPTSILAGGSYLILVDNIARNIASTEIPIGILTSIIGAPFFLYLMVNIKRGWV</sequence>
<name>A0A2T0B0Q2_9CLOT</name>
<dbReference type="OrthoDB" id="9792889at2"/>
<organism evidence="9 10">
    <name type="scientific">Clostridium liquoris</name>
    <dbReference type="NCBI Taxonomy" id="1289519"/>
    <lineage>
        <taxon>Bacteria</taxon>
        <taxon>Bacillati</taxon>
        <taxon>Bacillota</taxon>
        <taxon>Clostridia</taxon>
        <taxon>Eubacteriales</taxon>
        <taxon>Clostridiaceae</taxon>
        <taxon>Clostridium</taxon>
    </lineage>
</organism>
<dbReference type="FunFam" id="1.10.3470.10:FF:000001">
    <property type="entry name" value="Vitamin B12 ABC transporter permease BtuC"/>
    <property type="match status" value="1"/>
</dbReference>
<proteinExistence type="inferred from homology"/>
<feature type="transmembrane region" description="Helical" evidence="8">
    <location>
        <begin position="301"/>
        <end position="319"/>
    </location>
</feature>
<evidence type="ECO:0000313" key="10">
    <source>
        <dbReference type="Proteomes" id="UP000239706"/>
    </source>
</evidence>
<keyword evidence="10" id="KW-1185">Reference proteome</keyword>
<evidence type="ECO:0000256" key="5">
    <source>
        <dbReference type="ARBA" id="ARBA00022692"/>
    </source>
</evidence>
<evidence type="ECO:0000256" key="1">
    <source>
        <dbReference type="ARBA" id="ARBA00004651"/>
    </source>
</evidence>
<accession>A0A2T0B0Q2</accession>
<feature type="transmembrane region" description="Helical" evidence="8">
    <location>
        <begin position="140"/>
        <end position="158"/>
    </location>
</feature>
<feature type="transmembrane region" description="Helical" evidence="8">
    <location>
        <begin position="259"/>
        <end position="289"/>
    </location>
</feature>
<dbReference type="PANTHER" id="PTHR30472">
    <property type="entry name" value="FERRIC ENTEROBACTIN TRANSPORT SYSTEM PERMEASE PROTEIN"/>
    <property type="match status" value="1"/>
</dbReference>
<gene>
    <name evidence="9" type="ORF">CLLI_25750</name>
</gene>
<dbReference type="EMBL" id="PVXO01000068">
    <property type="protein sequence ID" value="PRR77163.1"/>
    <property type="molecule type" value="Genomic_DNA"/>
</dbReference>
<dbReference type="GO" id="GO:0033214">
    <property type="term" value="P:siderophore-iron import into cell"/>
    <property type="evidence" value="ECO:0007669"/>
    <property type="project" value="TreeGrafter"/>
</dbReference>
<keyword evidence="4" id="KW-1003">Cell membrane</keyword>
<comment type="similarity">
    <text evidence="2">Belongs to the binding-protein-dependent transport system permease family. FecCD subfamily.</text>
</comment>
<keyword evidence="6 8" id="KW-1133">Transmembrane helix</keyword>
<feature type="transmembrane region" description="Helical" evidence="8">
    <location>
        <begin position="170"/>
        <end position="194"/>
    </location>
</feature>
<keyword evidence="7 8" id="KW-0472">Membrane</keyword>
<dbReference type="CDD" id="cd06550">
    <property type="entry name" value="TM_ABC_iron-siderophores_like"/>
    <property type="match status" value="1"/>
</dbReference>
<evidence type="ECO:0000256" key="2">
    <source>
        <dbReference type="ARBA" id="ARBA00007935"/>
    </source>
</evidence>